<comment type="similarity">
    <text evidence="1">Belongs to the short-chain dehydrogenases/reductases (SDR) family.</text>
</comment>
<dbReference type="InterPro" id="IPR036291">
    <property type="entry name" value="NAD(P)-bd_dom_sf"/>
</dbReference>
<evidence type="ECO:0000313" key="2">
    <source>
        <dbReference type="EMBL" id="VDS05071.1"/>
    </source>
</evidence>
<dbReference type="InterPro" id="IPR002347">
    <property type="entry name" value="SDR_fam"/>
</dbReference>
<dbReference type="NCBIfam" id="NF005559">
    <property type="entry name" value="PRK07231.1"/>
    <property type="match status" value="1"/>
</dbReference>
<dbReference type="Gene3D" id="3.40.50.720">
    <property type="entry name" value="NAD(P)-binding Rossmann-like Domain"/>
    <property type="match status" value="1"/>
</dbReference>
<dbReference type="SUPFAM" id="SSF51735">
    <property type="entry name" value="NAD(P)-binding Rossmann-fold domains"/>
    <property type="match status" value="1"/>
</dbReference>
<dbReference type="EMBL" id="UZWD01000026">
    <property type="protein sequence ID" value="VDS05071.1"/>
    <property type="molecule type" value="Genomic_DNA"/>
</dbReference>
<keyword evidence="3" id="KW-1185">Reference proteome</keyword>
<dbReference type="FunFam" id="3.40.50.720:FF:000084">
    <property type="entry name" value="Short-chain dehydrogenase reductase"/>
    <property type="match status" value="1"/>
</dbReference>
<sequence>MLIKGMTAVLTGAAAPDGIGFATARRFVEEGARVAILDLRQEDCARAAESLRAIGGPNAAIGAAVDVRDRQGLAQVAQHLQTTFGKLDILVNNAGIAQKRRLEEVSAEDWHATLDVNLMGMFNATQAMLPLMTDGGAIVSVASIAAQRGGGLLGGPHYAASKGGVLALTKSLARELGPRRIRANAVNPGVIITSMNRTAFDAATQAGMVASIPLGRFGSPEDVARVCLFLASDLSAYVTGTAVDINGGMHMH</sequence>
<gene>
    <name evidence="2" type="primary">fabG_5</name>
    <name evidence="2" type="ORF">DEVEQU_02212</name>
</gene>
<name>A0A447IC75_9HYPH</name>
<evidence type="ECO:0000256" key="1">
    <source>
        <dbReference type="ARBA" id="ARBA00006484"/>
    </source>
</evidence>
<protein>
    <submittedName>
        <fullName evidence="2">3-oxoacyl-[acyl-carrier-protein] reductase FabG</fullName>
        <ecNumber evidence="2">1.1.1.100</ecNumber>
    </submittedName>
</protein>
<dbReference type="PRINTS" id="PR00081">
    <property type="entry name" value="GDHRDH"/>
</dbReference>
<dbReference type="PANTHER" id="PTHR42760">
    <property type="entry name" value="SHORT-CHAIN DEHYDROGENASES/REDUCTASES FAMILY MEMBER"/>
    <property type="match status" value="1"/>
</dbReference>
<dbReference type="InterPro" id="IPR020904">
    <property type="entry name" value="Sc_DH/Rdtase_CS"/>
</dbReference>
<dbReference type="OrthoDB" id="7950208at2"/>
<dbReference type="EC" id="1.1.1.100" evidence="2"/>
<dbReference type="CDD" id="cd05233">
    <property type="entry name" value="SDR_c"/>
    <property type="match status" value="1"/>
</dbReference>
<dbReference type="PANTHER" id="PTHR42760:SF135">
    <property type="entry name" value="BLL7886 PROTEIN"/>
    <property type="match status" value="1"/>
</dbReference>
<evidence type="ECO:0000313" key="3">
    <source>
        <dbReference type="Proteomes" id="UP000268844"/>
    </source>
</evidence>
<dbReference type="PROSITE" id="PS00061">
    <property type="entry name" value="ADH_SHORT"/>
    <property type="match status" value="1"/>
</dbReference>
<keyword evidence="2" id="KW-0560">Oxidoreductase</keyword>
<reference evidence="2 3" key="1">
    <citation type="submission" date="2018-12" db="EMBL/GenBank/DDBJ databases">
        <authorList>
            <person name="Criscuolo A."/>
        </authorList>
    </citation>
    <scope>NUCLEOTIDE SEQUENCE [LARGE SCALE GENOMIC DNA]</scope>
    <source>
        <strain evidence="2">ACIP1116281</strain>
    </source>
</reference>
<organism evidence="2 3">
    <name type="scientific">Devosia equisanguinis</name>
    <dbReference type="NCBI Taxonomy" id="2490941"/>
    <lineage>
        <taxon>Bacteria</taxon>
        <taxon>Pseudomonadati</taxon>
        <taxon>Pseudomonadota</taxon>
        <taxon>Alphaproteobacteria</taxon>
        <taxon>Hyphomicrobiales</taxon>
        <taxon>Devosiaceae</taxon>
        <taxon>Devosia</taxon>
    </lineage>
</organism>
<accession>A0A447IC75</accession>
<dbReference type="AlphaFoldDB" id="A0A447IC75"/>
<dbReference type="Pfam" id="PF13561">
    <property type="entry name" value="adh_short_C2"/>
    <property type="match status" value="1"/>
</dbReference>
<dbReference type="GO" id="GO:0004316">
    <property type="term" value="F:3-oxoacyl-[acyl-carrier-protein] reductase (NADPH) activity"/>
    <property type="evidence" value="ECO:0007669"/>
    <property type="project" value="UniProtKB-EC"/>
</dbReference>
<dbReference type="PRINTS" id="PR00080">
    <property type="entry name" value="SDRFAMILY"/>
</dbReference>
<dbReference type="Proteomes" id="UP000268844">
    <property type="component" value="Unassembled WGS sequence"/>
</dbReference>
<proteinExistence type="inferred from homology"/>
<dbReference type="GO" id="GO:0030497">
    <property type="term" value="P:fatty acid elongation"/>
    <property type="evidence" value="ECO:0007669"/>
    <property type="project" value="TreeGrafter"/>
</dbReference>